<keyword evidence="2 5" id="KW-0575">Peroxidase</keyword>
<dbReference type="PRINTS" id="PR01011">
    <property type="entry name" value="GLUTPROXDASE"/>
</dbReference>
<evidence type="ECO:0000256" key="5">
    <source>
        <dbReference type="RuleBase" id="RU000499"/>
    </source>
</evidence>
<dbReference type="AlphaFoldDB" id="A0A7K2IQF8"/>
<organism evidence="6 7">
    <name type="scientific">Nocardiopsis alba</name>
    <dbReference type="NCBI Taxonomy" id="53437"/>
    <lineage>
        <taxon>Bacteria</taxon>
        <taxon>Bacillati</taxon>
        <taxon>Actinomycetota</taxon>
        <taxon>Actinomycetes</taxon>
        <taxon>Streptosporangiales</taxon>
        <taxon>Nocardiopsidaceae</taxon>
        <taxon>Nocardiopsis</taxon>
    </lineage>
</organism>
<dbReference type="EMBL" id="WWHY01000001">
    <property type="protein sequence ID" value="MYR32198.1"/>
    <property type="molecule type" value="Genomic_DNA"/>
</dbReference>
<dbReference type="PANTHER" id="PTHR11592:SF40">
    <property type="entry name" value="THIOREDOXIN_GLUTATHIONE PEROXIDASE BTUE"/>
    <property type="match status" value="1"/>
</dbReference>
<dbReference type="PANTHER" id="PTHR11592">
    <property type="entry name" value="GLUTATHIONE PEROXIDASE"/>
    <property type="match status" value="1"/>
</dbReference>
<dbReference type="InterPro" id="IPR000889">
    <property type="entry name" value="Glutathione_peroxidase"/>
</dbReference>
<dbReference type="GO" id="GO:0034599">
    <property type="term" value="P:cellular response to oxidative stress"/>
    <property type="evidence" value="ECO:0007669"/>
    <property type="project" value="TreeGrafter"/>
</dbReference>
<sequence>MADLDSIPVTLIDGRETTFGEWAGKVRLVVNVASRCGLTSQYGALEELQKRYADRGFTVIGFPSNQFLQEFGGEDKIAEYCSTTWGVTFPMTTKTKVNGRGRHPLYEELTRVPDAGGSAGRIRWNFEKFLVLPDGTTHRFRPTTVPDAPEIVDLIEGSLPEGT</sequence>
<proteinExistence type="inferred from homology"/>
<evidence type="ECO:0000313" key="6">
    <source>
        <dbReference type="EMBL" id="MYR32198.1"/>
    </source>
</evidence>
<evidence type="ECO:0000256" key="3">
    <source>
        <dbReference type="ARBA" id="ARBA00023002"/>
    </source>
</evidence>
<dbReference type="Pfam" id="PF00255">
    <property type="entry name" value="GSHPx"/>
    <property type="match status" value="1"/>
</dbReference>
<dbReference type="InterPro" id="IPR036249">
    <property type="entry name" value="Thioredoxin-like_sf"/>
</dbReference>
<dbReference type="CDD" id="cd00340">
    <property type="entry name" value="GSH_Peroxidase"/>
    <property type="match status" value="1"/>
</dbReference>
<dbReference type="SUPFAM" id="SSF52833">
    <property type="entry name" value="Thioredoxin-like"/>
    <property type="match status" value="1"/>
</dbReference>
<keyword evidence="3 5" id="KW-0560">Oxidoreductase</keyword>
<evidence type="ECO:0000256" key="4">
    <source>
        <dbReference type="PIRSR" id="PIRSR000303-1"/>
    </source>
</evidence>
<evidence type="ECO:0000313" key="7">
    <source>
        <dbReference type="Proteomes" id="UP000467124"/>
    </source>
</evidence>
<dbReference type="GO" id="GO:0004601">
    <property type="term" value="F:peroxidase activity"/>
    <property type="evidence" value="ECO:0007669"/>
    <property type="project" value="UniProtKB-KW"/>
</dbReference>
<name>A0A7K2IQF8_9ACTN</name>
<dbReference type="InterPro" id="IPR029760">
    <property type="entry name" value="GPX_CS"/>
</dbReference>
<evidence type="ECO:0000256" key="2">
    <source>
        <dbReference type="ARBA" id="ARBA00022559"/>
    </source>
</evidence>
<dbReference type="Proteomes" id="UP000467124">
    <property type="component" value="Unassembled WGS sequence"/>
</dbReference>
<dbReference type="GeneID" id="91394387"/>
<evidence type="ECO:0000256" key="1">
    <source>
        <dbReference type="ARBA" id="ARBA00006926"/>
    </source>
</evidence>
<protein>
    <recommendedName>
        <fullName evidence="5">Glutathione peroxidase</fullName>
    </recommendedName>
</protein>
<dbReference type="PIRSF" id="PIRSF000303">
    <property type="entry name" value="Glutathion_perox"/>
    <property type="match status" value="1"/>
</dbReference>
<gene>
    <name evidence="6" type="ORF">GTW20_07930</name>
</gene>
<dbReference type="RefSeq" id="WP_017533368.1">
    <property type="nucleotide sequence ID" value="NZ_BAZE01000021.1"/>
</dbReference>
<reference evidence="6 7" key="1">
    <citation type="journal article" date="2019" name="Nat. Commun.">
        <title>The antimicrobial potential of Streptomyces from insect microbiomes.</title>
        <authorList>
            <person name="Chevrette M.G."/>
            <person name="Carlson C.M."/>
            <person name="Ortega H.E."/>
            <person name="Thomas C."/>
            <person name="Ananiev G.E."/>
            <person name="Barns K.J."/>
            <person name="Book A.J."/>
            <person name="Cagnazzo J."/>
            <person name="Carlos C."/>
            <person name="Flanigan W."/>
            <person name="Grubbs K.J."/>
            <person name="Horn H.A."/>
            <person name="Hoffmann F.M."/>
            <person name="Klassen J.L."/>
            <person name="Knack J.J."/>
            <person name="Lewin G.R."/>
            <person name="McDonald B.R."/>
            <person name="Muller L."/>
            <person name="Melo W.G.P."/>
            <person name="Pinto-Tomas A.A."/>
            <person name="Schmitz A."/>
            <person name="Wendt-Pienkowski E."/>
            <person name="Wildman S."/>
            <person name="Zhao M."/>
            <person name="Zhang F."/>
            <person name="Bugni T.S."/>
            <person name="Andes D.R."/>
            <person name="Pupo M.T."/>
            <person name="Currie C.R."/>
        </authorList>
    </citation>
    <scope>NUCLEOTIDE SEQUENCE [LARGE SCALE GENOMIC DNA]</scope>
    <source>
        <strain evidence="6 7">SID5840</strain>
    </source>
</reference>
<feature type="active site" evidence="4">
    <location>
        <position position="36"/>
    </location>
</feature>
<dbReference type="Gene3D" id="3.40.30.10">
    <property type="entry name" value="Glutaredoxin"/>
    <property type="match status" value="1"/>
</dbReference>
<dbReference type="PROSITE" id="PS00763">
    <property type="entry name" value="GLUTATHIONE_PEROXID_2"/>
    <property type="match status" value="1"/>
</dbReference>
<accession>A0A7K2IQF8</accession>
<comment type="caution">
    <text evidence="6">The sequence shown here is derived from an EMBL/GenBank/DDBJ whole genome shotgun (WGS) entry which is preliminary data.</text>
</comment>
<comment type="similarity">
    <text evidence="1 5">Belongs to the glutathione peroxidase family.</text>
</comment>
<dbReference type="PROSITE" id="PS51355">
    <property type="entry name" value="GLUTATHIONE_PEROXID_3"/>
    <property type="match status" value="1"/>
</dbReference>